<evidence type="ECO:0000313" key="3">
    <source>
        <dbReference type="EMBL" id="WWC83375.1"/>
    </source>
</evidence>
<accession>A0ABZ2EIZ9</accession>
<evidence type="ECO:0000256" key="1">
    <source>
        <dbReference type="SAM" id="Phobius"/>
    </source>
</evidence>
<feature type="domain" description="Microcin J25-processing protein McjB C-terminal" evidence="2">
    <location>
        <begin position="44"/>
        <end position="145"/>
    </location>
</feature>
<reference evidence="4" key="1">
    <citation type="submission" date="2024-01" db="EMBL/GenBank/DDBJ databases">
        <title>Mycovorax composti gen. nov. sp. nov., a member of the family Chitinophagaceae isolated from button mushroom compost.</title>
        <authorList>
            <person name="Thai M."/>
            <person name="Bell T.L."/>
            <person name="Kertesz M.A."/>
        </authorList>
    </citation>
    <scope>NUCLEOTIDE SEQUENCE [LARGE SCALE GENOMIC DNA]</scope>
    <source>
        <strain evidence="4">C216</strain>
    </source>
</reference>
<proteinExistence type="predicted"/>
<dbReference type="Proteomes" id="UP001321305">
    <property type="component" value="Chromosome"/>
</dbReference>
<dbReference type="InterPro" id="IPR053521">
    <property type="entry name" value="McjB-like"/>
</dbReference>
<dbReference type="InterPro" id="IPR032708">
    <property type="entry name" value="McjB_C"/>
</dbReference>
<feature type="transmembrane region" description="Helical" evidence="1">
    <location>
        <begin position="17"/>
        <end position="36"/>
    </location>
</feature>
<gene>
    <name evidence="3" type="ORF">PIECOFPK_01087</name>
</gene>
<organism evidence="3 4">
    <name type="scientific">Mycovorax composti</name>
    <dbReference type="NCBI Taxonomy" id="2962693"/>
    <lineage>
        <taxon>Bacteria</taxon>
        <taxon>Pseudomonadati</taxon>
        <taxon>Bacteroidota</taxon>
        <taxon>Chitinophagia</taxon>
        <taxon>Chitinophagales</taxon>
        <taxon>Chitinophagaceae</taxon>
        <taxon>Mycovorax</taxon>
    </lineage>
</organism>
<dbReference type="NCBIfam" id="NF033537">
    <property type="entry name" value="lasso_biosyn_B2"/>
    <property type="match status" value="1"/>
</dbReference>
<sequence>MINKIKTFARLRPQLKIMILQTFVFSLYTGFLFAFFNRYARFGERLALTENSAKNTVSSSIAADEKTHTKINDIAKAIHIVSKYIPWKNVCRHQAYQAKLLCNLYNIPYLIFIGFKKDIAKNEIQAHAWTMAGGRMITGFCNPEEYIIQSIYKNR</sequence>
<keyword evidence="1" id="KW-1133">Transmembrane helix</keyword>
<dbReference type="EMBL" id="CP144143">
    <property type="protein sequence ID" value="WWC83375.1"/>
    <property type="molecule type" value="Genomic_DNA"/>
</dbReference>
<keyword evidence="1" id="KW-0812">Transmembrane</keyword>
<keyword evidence="4" id="KW-1185">Reference proteome</keyword>
<dbReference type="Pfam" id="PF13471">
    <property type="entry name" value="Transglut_core3"/>
    <property type="match status" value="1"/>
</dbReference>
<keyword evidence="1" id="KW-0472">Membrane</keyword>
<evidence type="ECO:0000313" key="4">
    <source>
        <dbReference type="Proteomes" id="UP001321305"/>
    </source>
</evidence>
<protein>
    <recommendedName>
        <fullName evidence="2">Microcin J25-processing protein McjB C-terminal domain-containing protein</fullName>
    </recommendedName>
</protein>
<evidence type="ECO:0000259" key="2">
    <source>
        <dbReference type="Pfam" id="PF13471"/>
    </source>
</evidence>
<name>A0ABZ2EIZ9_9BACT</name>